<comment type="similarity">
    <text evidence="1">Belongs to the NPR2 family.</text>
</comment>
<accession>A0A8J2SFD2</accession>
<protein>
    <submittedName>
        <fullName evidence="3">Uncharacterized protein</fullName>
    </submittedName>
</protein>
<proteinExistence type="inferred from homology"/>
<comment type="caution">
    <text evidence="3">The sequence shown here is derived from an EMBL/GenBank/DDBJ whole genome shotgun (WGS) entry which is preliminary data.</text>
</comment>
<dbReference type="GO" id="GO:1990130">
    <property type="term" value="C:GATOR1 complex"/>
    <property type="evidence" value="ECO:0007669"/>
    <property type="project" value="TreeGrafter"/>
</dbReference>
<feature type="coiled-coil region" evidence="2">
    <location>
        <begin position="111"/>
        <end position="154"/>
    </location>
</feature>
<dbReference type="GO" id="GO:0010508">
    <property type="term" value="P:positive regulation of autophagy"/>
    <property type="evidence" value="ECO:0007669"/>
    <property type="project" value="TreeGrafter"/>
</dbReference>
<keyword evidence="2" id="KW-0175">Coiled coil</keyword>
<dbReference type="GO" id="GO:0005774">
    <property type="term" value="C:vacuolar membrane"/>
    <property type="evidence" value="ECO:0007669"/>
    <property type="project" value="TreeGrafter"/>
</dbReference>
<evidence type="ECO:0000256" key="1">
    <source>
        <dbReference type="ARBA" id="ARBA00008433"/>
    </source>
</evidence>
<reference evidence="3" key="1">
    <citation type="submission" date="2021-11" db="EMBL/GenBank/DDBJ databases">
        <authorList>
            <consortium name="Genoscope - CEA"/>
            <person name="William W."/>
        </authorList>
    </citation>
    <scope>NUCLEOTIDE SEQUENCE</scope>
</reference>
<name>A0A8J2SFD2_9STRA</name>
<dbReference type="GO" id="GO:1904262">
    <property type="term" value="P:negative regulation of TORC1 signaling"/>
    <property type="evidence" value="ECO:0007669"/>
    <property type="project" value="TreeGrafter"/>
</dbReference>
<dbReference type="Proteomes" id="UP000789595">
    <property type="component" value="Unassembled WGS sequence"/>
</dbReference>
<organism evidence="3 4">
    <name type="scientific">Pelagomonas calceolata</name>
    <dbReference type="NCBI Taxonomy" id="35677"/>
    <lineage>
        <taxon>Eukaryota</taxon>
        <taxon>Sar</taxon>
        <taxon>Stramenopiles</taxon>
        <taxon>Ochrophyta</taxon>
        <taxon>Pelagophyceae</taxon>
        <taxon>Pelagomonadales</taxon>
        <taxon>Pelagomonadaceae</taxon>
        <taxon>Pelagomonas</taxon>
    </lineage>
</organism>
<dbReference type="Pfam" id="PF06218">
    <property type="entry name" value="NPR2"/>
    <property type="match status" value="2"/>
</dbReference>
<dbReference type="InterPro" id="IPR009348">
    <property type="entry name" value="NPR2-like"/>
</dbReference>
<gene>
    <name evidence="3" type="ORF">PECAL_2P19800</name>
</gene>
<dbReference type="PANTHER" id="PTHR12991">
    <property type="entry name" value="NITROGEN PERMEASE REGULATOR 2/TUMOR SUPPRESSOR CANDIDATE 4"/>
    <property type="match status" value="1"/>
</dbReference>
<evidence type="ECO:0000313" key="4">
    <source>
        <dbReference type="Proteomes" id="UP000789595"/>
    </source>
</evidence>
<sequence>MPVTCVARAFYAEFDDVKGPVVLYEEPPGCLTRDEEGRRIWECFGDYVITGREPLDGVAVRARAGRDAVLCVPQILRSETRYVRNALLFGLGVAVPGADLPAATGACLPALQRLSRSLRALEAEAQDASWAARKERLEAALPAVLEALERAAAQACRRHVPPAPPTPWPATRDPNVLALARPWLSRRNAKASVVHGGLDERRPPPAVEPYEVPILLARPRDLLRLSSHRYGDDAWDLAVQQVIPHVDGVRSAKQLARAARVDLDVVLRSLRVLRHYRCLAVVDTFQYQNVYRATDRLSRLAASRRALEGCARFCFRGEARKSLQGLDALRLYCAFQDARSVKDVLLEAARAAPKVVAALDARAFVAFGLVHGLLVRVHRFPVAVRAAQPSRARTPPPPFLDRLVFLCDGSRRMDAVCTDVDLPAARCDAELREHGYATIDVYR</sequence>
<dbReference type="GO" id="GO:0005096">
    <property type="term" value="F:GTPase activator activity"/>
    <property type="evidence" value="ECO:0007669"/>
    <property type="project" value="TreeGrafter"/>
</dbReference>
<dbReference type="AlphaFoldDB" id="A0A8J2SFD2"/>
<dbReference type="OrthoDB" id="338854at2759"/>
<dbReference type="PANTHER" id="PTHR12991:SF10">
    <property type="entry name" value="GATOR COMPLEX PROTEIN NPRL2"/>
    <property type="match status" value="1"/>
</dbReference>
<keyword evidence="4" id="KW-1185">Reference proteome</keyword>
<evidence type="ECO:0000256" key="2">
    <source>
        <dbReference type="SAM" id="Coils"/>
    </source>
</evidence>
<dbReference type="EMBL" id="CAKKNE010000002">
    <property type="protein sequence ID" value="CAH0368883.1"/>
    <property type="molecule type" value="Genomic_DNA"/>
</dbReference>
<evidence type="ECO:0000313" key="3">
    <source>
        <dbReference type="EMBL" id="CAH0368883.1"/>
    </source>
</evidence>